<protein>
    <submittedName>
        <fullName evidence="4">Transposase</fullName>
    </submittedName>
</protein>
<dbReference type="PANTHER" id="PTHR33795:SF1">
    <property type="entry name" value="INSERTION ELEMENT IS150 PROTEIN INSJ"/>
    <property type="match status" value="1"/>
</dbReference>
<reference evidence="4 5" key="1">
    <citation type="submission" date="2021-03" db="EMBL/GenBank/DDBJ databases">
        <title>Five novel Rahnella species.</title>
        <authorList>
            <person name="Brady C."/>
            <person name="Asselin J."/>
            <person name="Beer S."/>
            <person name="Bruberg M.B."/>
            <person name="Crampton B."/>
            <person name="Venter S."/>
            <person name="Arnold D."/>
            <person name="Denman S."/>
        </authorList>
    </citation>
    <scope>NUCLEOTIDE SEQUENCE [LARGE SCALE GENOMIC DNA]</scope>
    <source>
        <strain evidence="4 5">L72c</strain>
    </source>
</reference>
<dbReference type="InterPro" id="IPR055247">
    <property type="entry name" value="InsJ-like_HTH"/>
</dbReference>
<dbReference type="RefSeq" id="WP_217139057.1">
    <property type="nucleotide sequence ID" value="NZ_JAFMOU010000071.1"/>
</dbReference>
<comment type="similarity">
    <text evidence="1">Belongs to the IS150/IS1296 orfA family.</text>
</comment>
<comment type="caution">
    <text evidence="4">The sequence shown here is derived from an EMBL/GenBank/DDBJ whole genome shotgun (WGS) entry which is preliminary data.</text>
</comment>
<dbReference type="EMBL" id="JAFMOU010000071">
    <property type="protein sequence ID" value="MBU9837024.1"/>
    <property type="molecule type" value="Genomic_DNA"/>
</dbReference>
<evidence type="ECO:0000313" key="4">
    <source>
        <dbReference type="EMBL" id="MBU9837024.1"/>
    </source>
</evidence>
<accession>A0ABS6L598</accession>
<evidence type="ECO:0000256" key="1">
    <source>
        <dbReference type="ARBA" id="ARBA00038232"/>
    </source>
</evidence>
<feature type="domain" description="Insertion element IS150 protein InsJ-like helix-turn-helix" evidence="3">
    <location>
        <begin position="8"/>
        <end position="53"/>
    </location>
</feature>
<gene>
    <name evidence="4" type="ORF">J1786_19680</name>
</gene>
<name>A0ABS6L598_9GAMM</name>
<evidence type="ECO:0000256" key="2">
    <source>
        <dbReference type="SAM" id="MobiDB-lite"/>
    </source>
</evidence>
<feature type="region of interest" description="Disordered" evidence="2">
    <location>
        <begin position="102"/>
        <end position="130"/>
    </location>
</feature>
<proteinExistence type="inferred from homology"/>
<dbReference type="Pfam" id="PF13518">
    <property type="entry name" value="HTH_28"/>
    <property type="match status" value="1"/>
</dbReference>
<evidence type="ECO:0000259" key="3">
    <source>
        <dbReference type="Pfam" id="PF13518"/>
    </source>
</evidence>
<keyword evidence="5" id="KW-1185">Reference proteome</keyword>
<dbReference type="Proteomes" id="UP000699865">
    <property type="component" value="Unassembled WGS sequence"/>
</dbReference>
<dbReference type="PANTHER" id="PTHR33795">
    <property type="entry name" value="INSERTION ELEMENT IS150 PROTEIN INSJ"/>
    <property type="match status" value="1"/>
</dbReference>
<dbReference type="InterPro" id="IPR052057">
    <property type="entry name" value="IS150/IS1296_orfA-like"/>
</dbReference>
<sequence>MKYNFQIKLMAVRHYLDGRDGYKLTARQYQVPASSLRAWTAAYRLHGQAALLAKTSITYPAHFRAHVADVVLREQLSMRTAAARFNISDYKTVGRWVQEATKATAPAKKERKHMAQKAQKPAKQPEEMTPAELLEEVRYLRAERAYHEKLDALMKAKAEQKKKSTPSGH</sequence>
<evidence type="ECO:0000313" key="5">
    <source>
        <dbReference type="Proteomes" id="UP000699865"/>
    </source>
</evidence>
<organism evidence="4 5">
    <name type="scientific">Rahnella perminowiae</name>
    <dbReference type="NCBI Taxonomy" id="2816244"/>
    <lineage>
        <taxon>Bacteria</taxon>
        <taxon>Pseudomonadati</taxon>
        <taxon>Pseudomonadota</taxon>
        <taxon>Gammaproteobacteria</taxon>
        <taxon>Enterobacterales</taxon>
        <taxon>Yersiniaceae</taxon>
        <taxon>Rahnella</taxon>
    </lineage>
</organism>